<reference evidence="2 3" key="1">
    <citation type="submission" date="2015-08" db="EMBL/GenBank/DDBJ databases">
        <title>Genome sequence of Streptococcus phocae subsp. phocae ATCC 51973T isolated from liver specimen obtained from seal.</title>
        <authorList>
            <person name="Avendano-Herrera R."/>
        </authorList>
    </citation>
    <scope>NUCLEOTIDE SEQUENCE [LARGE SCALE GENOMIC DNA]</scope>
    <source>
        <strain evidence="2 3">ATCC 51973</strain>
    </source>
</reference>
<dbReference type="AlphaFoldDB" id="A0A0P6SIM3"/>
<feature type="chain" id="PRO_5039498137" evidence="1">
    <location>
        <begin position="23"/>
        <end position="203"/>
    </location>
</feature>
<proteinExistence type="predicted"/>
<dbReference type="EMBL" id="LHQM01000028">
    <property type="protein sequence ID" value="KPJ22100.1"/>
    <property type="molecule type" value="Genomic_DNA"/>
</dbReference>
<evidence type="ECO:0000313" key="3">
    <source>
        <dbReference type="Proteomes" id="UP000049578"/>
    </source>
</evidence>
<organism evidence="2 3">
    <name type="scientific">Streptococcus phocae</name>
    <dbReference type="NCBI Taxonomy" id="119224"/>
    <lineage>
        <taxon>Bacteria</taxon>
        <taxon>Bacillati</taxon>
        <taxon>Bacillota</taxon>
        <taxon>Bacilli</taxon>
        <taxon>Lactobacillales</taxon>
        <taxon>Streptococcaceae</taxon>
        <taxon>Streptococcus</taxon>
    </lineage>
</organism>
<gene>
    <name evidence="2" type="ORF">AKK44_06270</name>
</gene>
<comment type="caution">
    <text evidence="2">The sequence shown here is derived from an EMBL/GenBank/DDBJ whole genome shotgun (WGS) entry which is preliminary data.</text>
</comment>
<name>A0A0P6SIM3_9STRE</name>
<keyword evidence="3" id="KW-1185">Reference proteome</keyword>
<dbReference type="STRING" id="119224.AKK44_06270"/>
<dbReference type="RefSeq" id="WP_054278972.1">
    <property type="nucleotide sequence ID" value="NZ_LHQM01000028.1"/>
</dbReference>
<keyword evidence="1" id="KW-0732">Signal</keyword>
<feature type="signal peptide" evidence="1">
    <location>
        <begin position="1"/>
        <end position="22"/>
    </location>
</feature>
<sequence length="203" mass="23127">MKQTLKILGFASLIALCLGATATLPQPSLVRADIVVPANQSESPEATNIKKIKAQIRENIKEKLKDPSKDGQKIKQRLPQFGETDDQAVERFMEHLDLIFLINTEGLYTFDWVTTQQLLNGGLENNLSGDYGRPLNELMAELTDYYECFNYYFSIENETMLVNLFEDYIFSSNDTKPLPKDQLIGKGGKTRFSKLRDYLKFPS</sequence>
<evidence type="ECO:0000256" key="1">
    <source>
        <dbReference type="SAM" id="SignalP"/>
    </source>
</evidence>
<accession>A0A0P6SIM3</accession>
<protein>
    <submittedName>
        <fullName evidence="2">Uncharacterized protein</fullName>
    </submittedName>
</protein>
<evidence type="ECO:0000313" key="2">
    <source>
        <dbReference type="EMBL" id="KPJ22100.1"/>
    </source>
</evidence>
<dbReference type="Proteomes" id="UP000049578">
    <property type="component" value="Unassembled WGS sequence"/>
</dbReference>
<dbReference type="PATRIC" id="fig|119224.3.peg.989"/>